<dbReference type="AlphaFoldDB" id="A0AAP9T2L4"/>
<dbReference type="Gene3D" id="3.40.640.10">
    <property type="entry name" value="Type I PLP-dependent aspartate aminotransferase-like (Major domain)"/>
    <property type="match status" value="1"/>
</dbReference>
<keyword evidence="2" id="KW-0663">Pyridoxal phosphate</keyword>
<dbReference type="InterPro" id="IPR000524">
    <property type="entry name" value="Tscrpt_reg_HTH_GntR"/>
</dbReference>
<dbReference type="InterPro" id="IPR004839">
    <property type="entry name" value="Aminotransferase_I/II_large"/>
</dbReference>
<dbReference type="EMBL" id="CP054580">
    <property type="protein sequence ID" value="QKS25581.1"/>
    <property type="molecule type" value="Genomic_DNA"/>
</dbReference>
<dbReference type="CDD" id="cd00609">
    <property type="entry name" value="AAT_like"/>
    <property type="match status" value="1"/>
</dbReference>
<sequence>MNGLDGQGFEEEMCMTSLCLEVDPNTGACLQEQLRKTLLEAIRMGSLPSEDALPSCRKLSQQLGISRNTVAIVYEKLVEDGYLISRPRSGYYLHPDYSDPQSTLSSSLTALTETNNGAISAPNWHKRIAQRPTNYQGILKPGNWSEYAYPFIYGQLDTRLFPLAQWRDVSRRLLSSQRDKPWLRDRIDQDDPFLIEQLRKRILPRRGIFARSEEILITMGTQNALYLIAQLLCHRGTRVALESPGYREAMNVFAQRGASLQLQTVDTEGMRLEGSQQCDYLYVMPSHQVPTGVTMSRERRETLLAQLPHRDQIVIEDDYDAEIHGDQFALPALKASAQSARIIYMGSLSKALSPGLRMGYVVADAEVIDELRALRRMMYRHPPAALQHQLAQFISQGYYERYLKLHVEEIDRRRDAMRIAIDQALPGCLSHSSSRSSAFWMEADAGIDTQRLAWHAAQRGVLIEPGFQHFFDAAPTRRFFRLGFGAIERERIDPGIQRLGFAYDNALNTLTTGT</sequence>
<dbReference type="Pfam" id="PF00155">
    <property type="entry name" value="Aminotran_1_2"/>
    <property type="match status" value="1"/>
</dbReference>
<evidence type="ECO:0000313" key="7">
    <source>
        <dbReference type="EMBL" id="QKS25581.1"/>
    </source>
</evidence>
<gene>
    <name evidence="7" type="ORF">FX987_03377</name>
</gene>
<evidence type="ECO:0000256" key="3">
    <source>
        <dbReference type="ARBA" id="ARBA00023015"/>
    </source>
</evidence>
<evidence type="ECO:0000256" key="1">
    <source>
        <dbReference type="ARBA" id="ARBA00005384"/>
    </source>
</evidence>
<dbReference type="GO" id="GO:0003677">
    <property type="term" value="F:DNA binding"/>
    <property type="evidence" value="ECO:0007669"/>
    <property type="project" value="UniProtKB-KW"/>
</dbReference>
<keyword evidence="4" id="KW-0238">DNA-binding</keyword>
<dbReference type="PROSITE" id="PS50949">
    <property type="entry name" value="HTH_GNTR"/>
    <property type="match status" value="1"/>
</dbReference>
<dbReference type="Gene3D" id="1.10.10.10">
    <property type="entry name" value="Winged helix-like DNA-binding domain superfamily/Winged helix DNA-binding domain"/>
    <property type="match status" value="1"/>
</dbReference>
<feature type="domain" description="HTH gntR-type" evidence="6">
    <location>
        <begin position="28"/>
        <end position="96"/>
    </location>
</feature>
<keyword evidence="8" id="KW-1185">Reference proteome</keyword>
<dbReference type="Pfam" id="PF00392">
    <property type="entry name" value="GntR"/>
    <property type="match status" value="1"/>
</dbReference>
<name>A0AAP9T2L4_9GAMM</name>
<dbReference type="InterPro" id="IPR036388">
    <property type="entry name" value="WH-like_DNA-bd_sf"/>
</dbReference>
<keyword evidence="5" id="KW-0804">Transcription</keyword>
<dbReference type="GO" id="GO:0030170">
    <property type="term" value="F:pyridoxal phosphate binding"/>
    <property type="evidence" value="ECO:0007669"/>
    <property type="project" value="InterPro"/>
</dbReference>
<dbReference type="InterPro" id="IPR015424">
    <property type="entry name" value="PyrdxlP-dep_Trfase"/>
</dbReference>
<keyword evidence="3" id="KW-0805">Transcription regulation</keyword>
<dbReference type="PANTHER" id="PTHR46577:SF1">
    <property type="entry name" value="HTH-TYPE TRANSCRIPTIONAL REGULATORY PROTEIN GABR"/>
    <property type="match status" value="1"/>
</dbReference>
<dbReference type="InterPro" id="IPR015421">
    <property type="entry name" value="PyrdxlP-dep_Trfase_major"/>
</dbReference>
<evidence type="ECO:0000256" key="5">
    <source>
        <dbReference type="ARBA" id="ARBA00023163"/>
    </source>
</evidence>
<proteinExistence type="inferred from homology"/>
<accession>A0AAP9T2L4</accession>
<dbReference type="SUPFAM" id="SSF53383">
    <property type="entry name" value="PLP-dependent transferases"/>
    <property type="match status" value="1"/>
</dbReference>
<dbReference type="GO" id="GO:0003700">
    <property type="term" value="F:DNA-binding transcription factor activity"/>
    <property type="evidence" value="ECO:0007669"/>
    <property type="project" value="InterPro"/>
</dbReference>
<dbReference type="Proteomes" id="UP000509761">
    <property type="component" value="Chromosome"/>
</dbReference>
<dbReference type="InterPro" id="IPR051446">
    <property type="entry name" value="HTH_trans_reg/aminotransferase"/>
</dbReference>
<evidence type="ECO:0000313" key="8">
    <source>
        <dbReference type="Proteomes" id="UP000509761"/>
    </source>
</evidence>
<dbReference type="InterPro" id="IPR036390">
    <property type="entry name" value="WH_DNA-bd_sf"/>
</dbReference>
<evidence type="ECO:0000256" key="4">
    <source>
        <dbReference type="ARBA" id="ARBA00023125"/>
    </source>
</evidence>
<reference evidence="7 8" key="1">
    <citation type="submission" date="2019-12" db="EMBL/GenBank/DDBJ databases">
        <title>Genome sequencing and assembly of endphytes of Porphyra tenera.</title>
        <authorList>
            <person name="Park J.M."/>
            <person name="Shin R."/>
            <person name="Jo S.H."/>
        </authorList>
    </citation>
    <scope>NUCLEOTIDE SEQUENCE [LARGE SCALE GENOMIC DNA]</scope>
    <source>
        <strain evidence="7 8">GPM3</strain>
    </source>
</reference>
<organism evidence="7 8">
    <name type="scientific">Vreelandella titanicae</name>
    <dbReference type="NCBI Taxonomy" id="664683"/>
    <lineage>
        <taxon>Bacteria</taxon>
        <taxon>Pseudomonadati</taxon>
        <taxon>Pseudomonadota</taxon>
        <taxon>Gammaproteobacteria</taxon>
        <taxon>Oceanospirillales</taxon>
        <taxon>Halomonadaceae</taxon>
        <taxon>Vreelandella</taxon>
    </lineage>
</organism>
<dbReference type="SUPFAM" id="SSF46785">
    <property type="entry name" value="Winged helix' DNA-binding domain"/>
    <property type="match status" value="1"/>
</dbReference>
<evidence type="ECO:0000256" key="2">
    <source>
        <dbReference type="ARBA" id="ARBA00022898"/>
    </source>
</evidence>
<dbReference type="CDD" id="cd07377">
    <property type="entry name" value="WHTH_GntR"/>
    <property type="match status" value="1"/>
</dbReference>
<protein>
    <submittedName>
        <fullName evidence="7">HTH-type transcriptional regulator TauR</fullName>
    </submittedName>
</protein>
<dbReference type="SMART" id="SM00345">
    <property type="entry name" value="HTH_GNTR"/>
    <property type="match status" value="1"/>
</dbReference>
<dbReference type="PANTHER" id="PTHR46577">
    <property type="entry name" value="HTH-TYPE TRANSCRIPTIONAL REGULATORY PROTEIN GABR"/>
    <property type="match status" value="1"/>
</dbReference>
<comment type="similarity">
    <text evidence="1">In the C-terminal section; belongs to the class-I pyridoxal-phosphate-dependent aminotransferase family.</text>
</comment>
<evidence type="ECO:0000259" key="6">
    <source>
        <dbReference type="PROSITE" id="PS50949"/>
    </source>
</evidence>